<sequence>MLSSLDILDSERGWNSLNCVHHFLQYCLKQGFEIAAISRLMSTARKLIGHFNHSIVATEVLKRKQQMSTDRNCKF</sequence>
<dbReference type="AlphaFoldDB" id="A0A1X7VTL9"/>
<name>A0A1X7VTL9_AMPQE</name>
<protein>
    <submittedName>
        <fullName evidence="1">Uncharacterized protein</fullName>
    </submittedName>
</protein>
<dbReference type="EnsemblMetazoa" id="Aqu2.1.43229_001">
    <property type="protein sequence ID" value="Aqu2.1.43229_001"/>
    <property type="gene ID" value="Aqu2.1.43229"/>
</dbReference>
<reference evidence="1" key="1">
    <citation type="submission" date="2017-05" db="UniProtKB">
        <authorList>
            <consortium name="EnsemblMetazoa"/>
        </authorList>
    </citation>
    <scope>IDENTIFICATION</scope>
</reference>
<evidence type="ECO:0000313" key="1">
    <source>
        <dbReference type="EnsemblMetazoa" id="Aqu2.1.43229_001"/>
    </source>
</evidence>
<dbReference type="InParanoid" id="A0A1X7VTL9"/>
<accession>A0A1X7VTL9</accession>
<organism evidence="1">
    <name type="scientific">Amphimedon queenslandica</name>
    <name type="common">Sponge</name>
    <dbReference type="NCBI Taxonomy" id="400682"/>
    <lineage>
        <taxon>Eukaryota</taxon>
        <taxon>Metazoa</taxon>
        <taxon>Porifera</taxon>
        <taxon>Demospongiae</taxon>
        <taxon>Heteroscleromorpha</taxon>
        <taxon>Haplosclerida</taxon>
        <taxon>Niphatidae</taxon>
        <taxon>Amphimedon</taxon>
    </lineage>
</organism>
<proteinExistence type="predicted"/>